<reference evidence="1 2" key="1">
    <citation type="submission" date="2010-04" db="EMBL/GenBank/DDBJ databases">
        <authorList>
            <person name="Weinstock G."/>
            <person name="Sodergren E."/>
            <person name="Clifton S."/>
            <person name="Fulton L."/>
            <person name="Fulton B."/>
            <person name="Courtney L."/>
            <person name="Fronick C."/>
            <person name="Harrison M."/>
            <person name="Strong C."/>
            <person name="Farmer C."/>
            <person name="Delahaunty K."/>
            <person name="Markovic C."/>
            <person name="Hall O."/>
            <person name="Minx P."/>
            <person name="Tomlinson C."/>
            <person name="Mitreva M."/>
            <person name="Hou S."/>
            <person name="Wollam A."/>
            <person name="Pepin K.H."/>
            <person name="Johnson M."/>
            <person name="Bhonagiri V."/>
            <person name="Zhang X."/>
            <person name="Suruliraj S."/>
            <person name="Warren W."/>
            <person name="Chinwalla A."/>
            <person name="Mardis E.R."/>
            <person name="Wilson R.K."/>
        </authorList>
    </citation>
    <scope>NUCLEOTIDE SEQUENCE [LARGE SCALE GENOMIC DNA]</scope>
    <source>
        <strain evidence="1 2">DSM 20306</strain>
    </source>
</reference>
<organism evidence="1 2">
    <name type="scientific">Corynebacterium ammoniagenes DSM 20306</name>
    <dbReference type="NCBI Taxonomy" id="649754"/>
    <lineage>
        <taxon>Bacteria</taxon>
        <taxon>Bacillati</taxon>
        <taxon>Actinomycetota</taxon>
        <taxon>Actinomycetes</taxon>
        <taxon>Mycobacteriales</taxon>
        <taxon>Corynebacteriaceae</taxon>
        <taxon>Corynebacterium</taxon>
    </lineage>
</organism>
<proteinExistence type="predicted"/>
<dbReference type="Proteomes" id="UP000006015">
    <property type="component" value="Unassembled WGS sequence"/>
</dbReference>
<sequence>MCSFFVADMEEGSEGGHRQAKGSTSHIACGDVEPDLLRNKLVAT</sequence>
<gene>
    <name evidence="1" type="ORF">HMPREF0281_01123</name>
</gene>
<name>A0ABP2IKM9_CORAM</name>
<dbReference type="EMBL" id="ADNS01000007">
    <property type="protein sequence ID" value="EFG81761.1"/>
    <property type="molecule type" value="Genomic_DNA"/>
</dbReference>
<keyword evidence="2" id="KW-1185">Reference proteome</keyword>
<protein>
    <submittedName>
        <fullName evidence="1">Uncharacterized protein</fullName>
    </submittedName>
</protein>
<evidence type="ECO:0000313" key="2">
    <source>
        <dbReference type="Proteomes" id="UP000006015"/>
    </source>
</evidence>
<evidence type="ECO:0000313" key="1">
    <source>
        <dbReference type="EMBL" id="EFG81761.1"/>
    </source>
</evidence>
<accession>A0ABP2IKM9</accession>
<comment type="caution">
    <text evidence="1">The sequence shown here is derived from an EMBL/GenBank/DDBJ whole genome shotgun (WGS) entry which is preliminary data.</text>
</comment>